<proteinExistence type="predicted"/>
<keyword evidence="4" id="KW-1185">Reference proteome</keyword>
<keyword evidence="1" id="KW-0472">Membrane</keyword>
<evidence type="ECO:0000313" key="2">
    <source>
        <dbReference type="EMBL" id="KGJ82348.1"/>
    </source>
</evidence>
<gene>
    <name evidence="3" type="ORF">BJ997_000058</name>
    <name evidence="2" type="ORF">GY21_00835</name>
</gene>
<evidence type="ECO:0000313" key="4">
    <source>
        <dbReference type="Proteomes" id="UP000029864"/>
    </source>
</evidence>
<feature type="transmembrane region" description="Helical" evidence="1">
    <location>
        <begin position="6"/>
        <end position="25"/>
    </location>
</feature>
<dbReference type="STRING" id="1001240.GY21_00835"/>
<keyword evidence="1" id="KW-0812">Transmembrane</keyword>
<dbReference type="AlphaFoldDB" id="A0A099JY80"/>
<dbReference type="PANTHER" id="PTHR39555">
    <property type="entry name" value="FIMBRIAL ASSEMBLY PROTEIN PILO-LIKE PROTEIN-RELATED"/>
    <property type="match status" value="1"/>
</dbReference>
<evidence type="ECO:0000313" key="3">
    <source>
        <dbReference type="EMBL" id="MBB5639510.1"/>
    </source>
</evidence>
<reference evidence="3 5" key="2">
    <citation type="submission" date="2020-08" db="EMBL/GenBank/DDBJ databases">
        <title>Sequencing the genomes of 1000 actinobacteria strains.</title>
        <authorList>
            <person name="Klenk H.-P."/>
        </authorList>
    </citation>
    <scope>NUCLEOTIDE SEQUENCE [LARGE SCALE GENOMIC DNA]</scope>
    <source>
        <strain evidence="3 5">DSM 21065</strain>
    </source>
</reference>
<dbReference type="EMBL" id="JACHBQ010000001">
    <property type="protein sequence ID" value="MBB5639510.1"/>
    <property type="molecule type" value="Genomic_DNA"/>
</dbReference>
<dbReference type="eggNOG" id="COG3167">
    <property type="taxonomic scope" value="Bacteria"/>
</dbReference>
<dbReference type="Gene3D" id="3.30.70.60">
    <property type="match status" value="1"/>
</dbReference>
<sequence>MDKNRLWVIGAVLVIGAVVVLGWGLGISPKLTELRAYEAERDTTMAQNAVYEAQIVALKAQFEDIDALRDDLSDVQLAVPGAAEIPGLVTQLTAIAATSQVVVSAFTPNDAQAYDPALLAVTAPVEPSTTVPAPTTGAGAVAVADAVAVAEPTVDPRITATNFVAIPISITVDGPYDNVLDFVSGLQYGQRLVMVTAVSTTVPTPEGTVSGTITALVYVLLDPDEVAP</sequence>
<organism evidence="2 4">
    <name type="scientific">Cryobacterium roopkundense</name>
    <dbReference type="NCBI Taxonomy" id="1001240"/>
    <lineage>
        <taxon>Bacteria</taxon>
        <taxon>Bacillati</taxon>
        <taxon>Actinomycetota</taxon>
        <taxon>Actinomycetes</taxon>
        <taxon>Micrococcales</taxon>
        <taxon>Microbacteriaceae</taxon>
        <taxon>Cryobacterium</taxon>
    </lineage>
</organism>
<dbReference type="InterPro" id="IPR014717">
    <property type="entry name" value="Transl_elong_EF1B/ribsomal_bS6"/>
</dbReference>
<dbReference type="PANTHER" id="PTHR39555:SF1">
    <property type="entry name" value="TYPE IV PILUS INNER MEMBRANE COMPONENT PILO"/>
    <property type="match status" value="1"/>
</dbReference>
<dbReference type="Proteomes" id="UP000561726">
    <property type="component" value="Unassembled WGS sequence"/>
</dbReference>
<dbReference type="EMBL" id="JPXF01000002">
    <property type="protein sequence ID" value="KGJ82348.1"/>
    <property type="molecule type" value="Genomic_DNA"/>
</dbReference>
<comment type="caution">
    <text evidence="2">The sequence shown here is derived from an EMBL/GenBank/DDBJ whole genome shotgun (WGS) entry which is preliminary data.</text>
</comment>
<protein>
    <submittedName>
        <fullName evidence="3">Tfp pilus assembly protein PilO</fullName>
    </submittedName>
</protein>
<keyword evidence="1" id="KW-1133">Transmembrane helix</keyword>
<dbReference type="Proteomes" id="UP000029864">
    <property type="component" value="Unassembled WGS sequence"/>
</dbReference>
<dbReference type="OrthoDB" id="5149329at2"/>
<accession>A0A099JY80</accession>
<evidence type="ECO:0000256" key="1">
    <source>
        <dbReference type="SAM" id="Phobius"/>
    </source>
</evidence>
<name>A0A099JY80_9MICO</name>
<evidence type="ECO:0000313" key="5">
    <source>
        <dbReference type="Proteomes" id="UP000561726"/>
    </source>
</evidence>
<reference evidence="2 4" key="1">
    <citation type="submission" date="2014-08" db="EMBL/GenBank/DDBJ databases">
        <authorList>
            <person name="Sisinthy S."/>
        </authorList>
    </citation>
    <scope>NUCLEOTIDE SEQUENCE [LARGE SCALE GENOMIC DNA]</scope>
    <source>
        <strain evidence="2 4">RuG17</strain>
    </source>
</reference>
<dbReference type="RefSeq" id="WP_035834592.1">
    <property type="nucleotide sequence ID" value="NZ_JACHBQ010000001.1"/>
</dbReference>